<dbReference type="Pfam" id="PF16344">
    <property type="entry name" value="FecR_C"/>
    <property type="match status" value="1"/>
</dbReference>
<dbReference type="Gene3D" id="2.60.120.1440">
    <property type="match status" value="1"/>
</dbReference>
<feature type="domain" description="Protein FecR C-terminal" evidence="3">
    <location>
        <begin position="289"/>
        <end position="355"/>
    </location>
</feature>
<dbReference type="InterPro" id="IPR012373">
    <property type="entry name" value="Ferrdict_sens_TM"/>
</dbReference>
<keyword evidence="1" id="KW-0812">Transmembrane</keyword>
<dbReference type="GO" id="GO:0016989">
    <property type="term" value="F:sigma factor antagonist activity"/>
    <property type="evidence" value="ECO:0007669"/>
    <property type="project" value="TreeGrafter"/>
</dbReference>
<dbReference type="OrthoDB" id="645173at2"/>
<dbReference type="PANTHER" id="PTHR30273:SF2">
    <property type="entry name" value="PROTEIN FECR"/>
    <property type="match status" value="1"/>
</dbReference>
<dbReference type="RefSeq" id="WP_006929935.1">
    <property type="nucleotide sequence ID" value="NZ_CM001402.1"/>
</dbReference>
<dbReference type="KEGG" id="caby:Cabys_1841"/>
<dbReference type="EMBL" id="CP018099">
    <property type="protein sequence ID" value="APF18590.1"/>
    <property type="molecule type" value="Genomic_DNA"/>
</dbReference>
<keyword evidence="1" id="KW-0472">Membrane</keyword>
<sequence>MKYKTNEKLVDALLSDESFQRWLSGNGSEEDNEKWSRWLGEGPQNEAMYRQALELWQAAQFKKYPLPNVHSELNKLFNRLNMQNDQCKPKCSKSRPTILTMNRQLFWKLGAAAISAAAVLLIVFHLNFSILNFSFGDEFTTVTTKYGQRITLHLEDGSKIILNSNSILKYPKNLTPETKRELYLHGEAYFEVTRKPAGPQHDFTVVTDEGLISVIGTSFTVSSRKHQTKVALLKGIVKVMARDKSDNFKISTSIIMKAGQCLRFTQKAKVLKPQNNISSLQASWWKDQLILNNTSLEEIVARLKETYGVEVELKDQQLLKKTITGSIENNSLDFIIKTLSSVLQVPVSVEGNKVIFEKSNI</sequence>
<reference evidence="5 6" key="1">
    <citation type="submission" date="2011-09" db="EMBL/GenBank/DDBJ databases">
        <title>The permanent draft genome of Caldithrix abyssi DSM 13497.</title>
        <authorList>
            <consortium name="US DOE Joint Genome Institute (JGI-PGF)"/>
            <person name="Lucas S."/>
            <person name="Han J."/>
            <person name="Lapidus A."/>
            <person name="Bruce D."/>
            <person name="Goodwin L."/>
            <person name="Pitluck S."/>
            <person name="Peters L."/>
            <person name="Kyrpides N."/>
            <person name="Mavromatis K."/>
            <person name="Ivanova N."/>
            <person name="Mikhailova N."/>
            <person name="Chertkov O."/>
            <person name="Detter J.C."/>
            <person name="Tapia R."/>
            <person name="Han C."/>
            <person name="Land M."/>
            <person name="Hauser L."/>
            <person name="Markowitz V."/>
            <person name="Cheng J.-F."/>
            <person name="Hugenholtz P."/>
            <person name="Woyke T."/>
            <person name="Wu D."/>
            <person name="Spring S."/>
            <person name="Brambilla E."/>
            <person name="Klenk H.-P."/>
            <person name="Eisen J.A."/>
        </authorList>
    </citation>
    <scope>NUCLEOTIDE SEQUENCE [LARGE SCALE GENOMIC DNA]</scope>
    <source>
        <strain evidence="5 6">DSM 13497</strain>
    </source>
</reference>
<keyword evidence="1" id="KW-1133">Transmembrane helix</keyword>
<dbReference type="InterPro" id="IPR006860">
    <property type="entry name" value="FecR"/>
</dbReference>
<name>H1XSN0_CALAY</name>
<evidence type="ECO:0000313" key="5">
    <source>
        <dbReference type="EMBL" id="EHO42578.1"/>
    </source>
</evidence>
<dbReference type="PaxDb" id="880073-Calab_2971"/>
<evidence type="ECO:0000259" key="3">
    <source>
        <dbReference type="Pfam" id="PF16344"/>
    </source>
</evidence>
<dbReference type="Pfam" id="PF04773">
    <property type="entry name" value="FecR"/>
    <property type="match status" value="1"/>
</dbReference>
<dbReference type="InParanoid" id="H1XSN0"/>
<protein>
    <submittedName>
        <fullName evidence="5">Anti-FecI sigma factor, FecR</fullName>
    </submittedName>
    <submittedName>
        <fullName evidence="4">Ferric-dicitrate binding protein FerR, regulates iron transport through sigma-19</fullName>
    </submittedName>
</protein>
<evidence type="ECO:0000256" key="1">
    <source>
        <dbReference type="SAM" id="Phobius"/>
    </source>
</evidence>
<evidence type="ECO:0000313" key="4">
    <source>
        <dbReference type="EMBL" id="APF18590.1"/>
    </source>
</evidence>
<dbReference type="EMBL" id="CM001402">
    <property type="protein sequence ID" value="EHO42578.1"/>
    <property type="molecule type" value="Genomic_DNA"/>
</dbReference>
<gene>
    <name evidence="4" type="ORF">Cabys_1841</name>
    <name evidence="5" type="ORF">Calab_2971</name>
</gene>
<evidence type="ECO:0000313" key="6">
    <source>
        <dbReference type="Proteomes" id="UP000004671"/>
    </source>
</evidence>
<dbReference type="PANTHER" id="PTHR30273">
    <property type="entry name" value="PERIPLASMIC SIGNAL SENSOR AND SIGMA FACTOR ACTIVATOR FECR-RELATED"/>
    <property type="match status" value="1"/>
</dbReference>
<feature type="domain" description="FecR protein" evidence="2">
    <location>
        <begin position="141"/>
        <end position="238"/>
    </location>
</feature>
<dbReference type="HOGENOM" id="CLU_050192_2_1_0"/>
<organism evidence="5 6">
    <name type="scientific">Caldithrix abyssi DSM 13497</name>
    <dbReference type="NCBI Taxonomy" id="880073"/>
    <lineage>
        <taxon>Bacteria</taxon>
        <taxon>Pseudomonadati</taxon>
        <taxon>Calditrichota</taxon>
        <taxon>Calditrichia</taxon>
        <taxon>Calditrichales</taxon>
        <taxon>Calditrichaceae</taxon>
        <taxon>Caldithrix</taxon>
    </lineage>
</organism>
<dbReference type="Proteomes" id="UP000183868">
    <property type="component" value="Chromosome"/>
</dbReference>
<feature type="transmembrane region" description="Helical" evidence="1">
    <location>
        <begin position="105"/>
        <end position="126"/>
    </location>
</feature>
<dbReference type="STRING" id="880073.Cabys_1841"/>
<dbReference type="eggNOG" id="COG3712">
    <property type="taxonomic scope" value="Bacteria"/>
</dbReference>
<dbReference type="FunCoup" id="H1XSN0">
    <property type="interactions" value="86"/>
</dbReference>
<accession>H1XSN0</accession>
<dbReference type="Gene3D" id="3.55.50.30">
    <property type="match status" value="1"/>
</dbReference>
<dbReference type="AlphaFoldDB" id="H1XSN0"/>
<dbReference type="Proteomes" id="UP000004671">
    <property type="component" value="Chromosome"/>
</dbReference>
<evidence type="ECO:0000259" key="2">
    <source>
        <dbReference type="Pfam" id="PF04773"/>
    </source>
</evidence>
<proteinExistence type="predicted"/>
<dbReference type="PIRSF" id="PIRSF018266">
    <property type="entry name" value="FecR"/>
    <property type="match status" value="1"/>
</dbReference>
<dbReference type="InterPro" id="IPR032508">
    <property type="entry name" value="FecR_C"/>
</dbReference>
<keyword evidence="6" id="KW-1185">Reference proteome</keyword>
<reference evidence="4 7" key="2">
    <citation type="submission" date="2016-11" db="EMBL/GenBank/DDBJ databases">
        <title>Genomic analysis of Caldithrix abyssi and proposal of a novel bacterial phylum Caldithrichaeota.</title>
        <authorList>
            <person name="Kublanov I."/>
            <person name="Sigalova O."/>
            <person name="Gavrilov S."/>
            <person name="Lebedinsky A."/>
            <person name="Ivanova N."/>
            <person name="Daum C."/>
            <person name="Reddy T."/>
            <person name="Klenk H.P."/>
            <person name="Goker M."/>
            <person name="Reva O."/>
            <person name="Miroshnichenko M."/>
            <person name="Kyprides N."/>
            <person name="Woyke T."/>
            <person name="Gelfand M."/>
        </authorList>
    </citation>
    <scope>NUCLEOTIDE SEQUENCE [LARGE SCALE GENOMIC DNA]</scope>
    <source>
        <strain evidence="4 7">LF13</strain>
    </source>
</reference>
<evidence type="ECO:0000313" key="7">
    <source>
        <dbReference type="Proteomes" id="UP000183868"/>
    </source>
</evidence>